<dbReference type="Pfam" id="PF05359">
    <property type="entry name" value="DUF748"/>
    <property type="match status" value="1"/>
</dbReference>
<protein>
    <submittedName>
        <fullName evidence="2">AsmA family protein</fullName>
    </submittedName>
</protein>
<organism evidence="2 3">
    <name type="scientific">Myxococcus landrumensis</name>
    <dbReference type="NCBI Taxonomy" id="2813577"/>
    <lineage>
        <taxon>Bacteria</taxon>
        <taxon>Pseudomonadati</taxon>
        <taxon>Myxococcota</taxon>
        <taxon>Myxococcia</taxon>
        <taxon>Myxococcales</taxon>
        <taxon>Cystobacterineae</taxon>
        <taxon>Myxococcaceae</taxon>
        <taxon>Myxococcus</taxon>
    </lineage>
</organism>
<dbReference type="PANTHER" id="PTHR30441">
    <property type="entry name" value="DUF748 DOMAIN-CONTAINING PROTEIN"/>
    <property type="match status" value="1"/>
</dbReference>
<feature type="compositionally biased region" description="Pro residues" evidence="1">
    <location>
        <begin position="678"/>
        <end position="689"/>
    </location>
</feature>
<gene>
    <name evidence="2" type="ORF">JY572_13705</name>
</gene>
<evidence type="ECO:0000256" key="1">
    <source>
        <dbReference type="SAM" id="MobiDB-lite"/>
    </source>
</evidence>
<dbReference type="Proteomes" id="UP000663090">
    <property type="component" value="Chromosome"/>
</dbReference>
<name>A0ABX7NE06_9BACT</name>
<dbReference type="RefSeq" id="WP_206718676.1">
    <property type="nucleotide sequence ID" value="NZ_CP071091.1"/>
</dbReference>
<proteinExistence type="predicted"/>
<evidence type="ECO:0000313" key="3">
    <source>
        <dbReference type="Proteomes" id="UP000663090"/>
    </source>
</evidence>
<feature type="region of interest" description="Disordered" evidence="1">
    <location>
        <begin position="139"/>
        <end position="161"/>
    </location>
</feature>
<dbReference type="EMBL" id="CP071091">
    <property type="protein sequence ID" value="QSQ17040.1"/>
    <property type="molecule type" value="Genomic_DNA"/>
</dbReference>
<keyword evidence="3" id="KW-1185">Reference proteome</keyword>
<dbReference type="InterPro" id="IPR008023">
    <property type="entry name" value="DUF748"/>
</dbReference>
<sequence>MKRNHPTAPRRAWKVVLGLVVLACVLIAGAVLLKPAWVGERLRGQVETAASRALGHRVTVEKLSPRWFPTPGVTLTNLRAQGLENEPPLLEVSRATATVQLWPLVRSLGKEVRVGSVTLDGPQVNLVRRADGTWNYQSVGQPPADVPPSQPPAQQSSRQASVERIRLRNGVVNVVDAQAAQGNASVALRDIDLKLEKVGAGLPLEGTLKAAWASSQQNVEADFKVDPLPTHKPQPGQPWPEVTLHFSGKDLSVNALRDFLPATQAQYFTGGVVHVDADVKTQGGRYVLGGNGSAKGLKLRGDPASGSFTFSARIDPEQVKTTQVSFSRLALSGAGVELGGTASVQLRPMRVRFDLQGSDLDLQHLLGEQAPTSRNTEPAPTALPLSLRRSLGKVDVDGTLKFGKVRHGPLTLTQVDAHARLDDGRLHIQQGHAQVYGGQADIAGTQVDLTQAQPTWNLKAKLEGLDTAQAFTALSGSTPLQGKASGQVELSGKGLDWTRIRQEMTGTGSMQLRDGIFTKTDLGATLTPALTQGLLSLGQKGASESVQKAGRGTHFKDLDARFKVQGGWVSFTQPMAFQSDLGDGTVEGRVGLDQRLDLKGTVKASKDFVSDLTRGAVPVSAPVSVPITISGTLKDPKVSAGAPEDIAKGLLPALPVPKSVENPLNQARRSLEGLLRRPTPPKPPPTPRK</sequence>
<accession>A0ABX7NE06</accession>
<reference evidence="2 3" key="1">
    <citation type="submission" date="2021-02" db="EMBL/GenBank/DDBJ databases">
        <title>De Novo genome assembly of isolated myxobacteria.</title>
        <authorList>
            <person name="Stevens D.C."/>
        </authorList>
    </citation>
    <scope>NUCLEOTIDE SEQUENCE [LARGE SCALE GENOMIC DNA]</scope>
    <source>
        <strain evidence="2 3">SCHIC003</strain>
    </source>
</reference>
<evidence type="ECO:0000313" key="2">
    <source>
        <dbReference type="EMBL" id="QSQ17040.1"/>
    </source>
</evidence>
<feature type="region of interest" description="Disordered" evidence="1">
    <location>
        <begin position="655"/>
        <end position="689"/>
    </location>
</feature>
<dbReference type="InterPro" id="IPR052894">
    <property type="entry name" value="AsmA-related"/>
</dbReference>
<dbReference type="PANTHER" id="PTHR30441:SF8">
    <property type="entry name" value="DUF748 DOMAIN-CONTAINING PROTEIN"/>
    <property type="match status" value="1"/>
</dbReference>